<proteinExistence type="predicted"/>
<dbReference type="SUPFAM" id="SSF47345">
    <property type="entry name" value="Colicin E immunity proteins"/>
    <property type="match status" value="1"/>
</dbReference>
<evidence type="ECO:0000313" key="2">
    <source>
        <dbReference type="Proteomes" id="UP001596500"/>
    </source>
</evidence>
<dbReference type="InterPro" id="IPR035900">
    <property type="entry name" value="Colicin_E_sf"/>
</dbReference>
<comment type="caution">
    <text evidence="1">The sequence shown here is derived from an EMBL/GenBank/DDBJ whole genome shotgun (WGS) entry which is preliminary data.</text>
</comment>
<evidence type="ECO:0000313" key="1">
    <source>
        <dbReference type="EMBL" id="MFC7441552.1"/>
    </source>
</evidence>
<gene>
    <name evidence="1" type="ORF">ACFQNG_10345</name>
</gene>
<organism evidence="1 2">
    <name type="scientific">Laceyella putida</name>
    <dbReference type="NCBI Taxonomy" id="110101"/>
    <lineage>
        <taxon>Bacteria</taxon>
        <taxon>Bacillati</taxon>
        <taxon>Bacillota</taxon>
        <taxon>Bacilli</taxon>
        <taxon>Bacillales</taxon>
        <taxon>Thermoactinomycetaceae</taxon>
        <taxon>Laceyella</taxon>
    </lineage>
</organism>
<protein>
    <submittedName>
        <fullName evidence="1">Uncharacterized protein</fullName>
    </submittedName>
</protein>
<keyword evidence="2" id="KW-1185">Reference proteome</keyword>
<dbReference type="Proteomes" id="UP001596500">
    <property type="component" value="Unassembled WGS sequence"/>
</dbReference>
<name>A0ABW2RKE7_9BACL</name>
<dbReference type="RefSeq" id="WP_379864847.1">
    <property type="nucleotide sequence ID" value="NZ_JBHTBW010000025.1"/>
</dbReference>
<dbReference type="Gene3D" id="1.10.1200.20">
    <property type="entry name" value="Colicin E immunity protein"/>
    <property type="match status" value="1"/>
</dbReference>
<accession>A0ABW2RKE7</accession>
<sequence length="79" mass="9453">MEDITKEELVEFVRRAMDFETYRTETHYYMELFYVHVSMPKASNLIFYPDGQFKDNMGEYAPTPEEIVERALAYKPICL</sequence>
<reference evidence="2" key="1">
    <citation type="journal article" date="2019" name="Int. J. Syst. Evol. Microbiol.">
        <title>The Global Catalogue of Microorganisms (GCM) 10K type strain sequencing project: providing services to taxonomists for standard genome sequencing and annotation.</title>
        <authorList>
            <consortium name="The Broad Institute Genomics Platform"/>
            <consortium name="The Broad Institute Genome Sequencing Center for Infectious Disease"/>
            <person name="Wu L."/>
            <person name="Ma J."/>
        </authorList>
    </citation>
    <scope>NUCLEOTIDE SEQUENCE [LARGE SCALE GENOMIC DNA]</scope>
    <source>
        <strain evidence="2">CGMCC 1.12942</strain>
    </source>
</reference>
<dbReference type="EMBL" id="JBHTBW010000025">
    <property type="protein sequence ID" value="MFC7441552.1"/>
    <property type="molecule type" value="Genomic_DNA"/>
</dbReference>